<keyword evidence="6" id="KW-0067">ATP-binding</keyword>
<evidence type="ECO:0000256" key="4">
    <source>
        <dbReference type="ARBA" id="ARBA00022741"/>
    </source>
</evidence>
<dbReference type="eggNOG" id="COG0457">
    <property type="taxonomic scope" value="Bacteria"/>
</dbReference>
<dbReference type="PROSITE" id="PS50109">
    <property type="entry name" value="HIS_KIN"/>
    <property type="match status" value="1"/>
</dbReference>
<sequence>MITIRNSLQPFAKAFFTMTIWLVALSACTPSNKEKVDKLNEEAYACHYRSLQATEKKALSALSLAVNYGAGKAESYNNLAFVSIARMDFPKAYRQLEQIAPITDNQVELFIADIQYMRLCQRQSKNKDFYDYRESALRRMRRIKEEENTLNDHQRARLIYARSEYHIVVSTYFYYVGLKDLSIKAMKAINPNGEIERDTAQLLNYWYNMGTGGMSPAKTQEQLDQVEYEYLFKCYQVADQSDYPFWKAQALQAISEHLQSPKTRQRLILDNQLSINYLNVNRMPDDLLAGNLAQRAVNIFSKFGDVYQTAGAYRTLAECYWGIKDYHSALICLKDALTKNPKIYRAPDLVASLREQLCLVYSAINQKPNSDYNRNLYLDLQEQTRQDRQLEARADQLTRSADQLNLMIVAVIVTIIVVFVLLVVFDGMRQRNAQKNPINSLLEPLREWKHQNEQAAKLNEEQCEAINDEIRIGRIHIQNNKKRNLEQRAKVSLVTSITPFIDRMINEVHQLSVKKESADRQAERYEYIAELTDKINDYNNVLTQWIQMRQGELNLHIESFALQSLFDIVKKGRMGFQLKGVELVVNPTSAVIKADKVLTLFMINTIADNARKFTPEGGIVSISAEEKEDYVEISIKDNGRGMSDKQQANIFNHKGFMDEKESIDNITAKGTDGQPSHGFGLVNCKGIIDKYHKISSIFSVCKIAVDSKLGNGSRFYFRLPKGIIRMILILTTILCSIPIHSYARFGKKKANATVNELRSIAKSYELKQAARYADSAYFCNINGTYARTFVFADSCLYYLNKHYMKRDPKGKSLMVPFCSKSTLPAELKWFRDSLHTRYDVILDIRNECAVAALALHRWDVYRYNNKVYTQLFRETSADNNLANYVRVMQRSENSKAVAITILVLLLCIIFPAYYFLYYRHQLYYRFCVDRIHKINEILLNEDTPQDKLLKIDKTWNNKKLSAAIKQSALVSIVKEIEEALRQEIQTQKMQDRNIELAEDELHRTELENDNLYICNNVLDNCLSTLKHETMYYPSRIRQLVDSQGQDIRIIREMVEYYKDLYSVLSAQALRQLSSVNLHCQIVKMPSVYANPLLGDLDMIQYLFEILKKQNKGQTPSINSREKGDAYVRLTVKMNKLKLTDTQCRLLFTPSTVNIQFLLCRQIVRDIGEQSNARGCGMTAIQAEDGSTIIFITLARARQQIYANEIDLKKTSKQ</sequence>
<dbReference type="Gene3D" id="3.30.565.10">
    <property type="entry name" value="Histidine kinase-like ATPase, C-terminal domain"/>
    <property type="match status" value="1"/>
</dbReference>
<dbReference type="SMART" id="SM00028">
    <property type="entry name" value="TPR"/>
    <property type="match status" value="2"/>
</dbReference>
<feature type="transmembrane region" description="Helical" evidence="8">
    <location>
        <begin position="723"/>
        <end position="743"/>
    </location>
</feature>
<comment type="catalytic activity">
    <reaction evidence="1">
        <text>ATP + protein L-histidine = ADP + protein N-phospho-L-histidine.</text>
        <dbReference type="EC" id="2.7.13.3"/>
    </reaction>
</comment>
<protein>
    <recommendedName>
        <fullName evidence="2">histidine kinase</fullName>
        <ecNumber evidence="2">2.7.13.3</ecNumber>
    </recommendedName>
</protein>
<dbReference type="PROSITE" id="PS51257">
    <property type="entry name" value="PROKAR_LIPOPROTEIN"/>
    <property type="match status" value="1"/>
</dbReference>
<dbReference type="InterPro" id="IPR005467">
    <property type="entry name" value="His_kinase_dom"/>
</dbReference>
<dbReference type="GO" id="GO:0004673">
    <property type="term" value="F:protein histidine kinase activity"/>
    <property type="evidence" value="ECO:0007669"/>
    <property type="project" value="UniProtKB-EC"/>
</dbReference>
<evidence type="ECO:0000256" key="7">
    <source>
        <dbReference type="ARBA" id="ARBA00023012"/>
    </source>
</evidence>
<evidence type="ECO:0000313" key="11">
    <source>
        <dbReference type="Proteomes" id="UP000056252"/>
    </source>
</evidence>
<dbReference type="EC" id="2.7.13.3" evidence="2"/>
<dbReference type="EMBL" id="CP013195">
    <property type="protein sequence ID" value="ALO48649.1"/>
    <property type="molecule type" value="Genomic_DNA"/>
</dbReference>
<dbReference type="AlphaFoldDB" id="A0A0S2KK19"/>
<feature type="transmembrane region" description="Helical" evidence="8">
    <location>
        <begin position="404"/>
        <end position="425"/>
    </location>
</feature>
<dbReference type="InterPro" id="IPR033406">
    <property type="entry name" value="DUF5113"/>
</dbReference>
<dbReference type="eggNOG" id="COG4251">
    <property type="taxonomic scope" value="Bacteria"/>
</dbReference>
<dbReference type="Gene3D" id="1.25.40.10">
    <property type="entry name" value="Tetratricopeptide repeat domain"/>
    <property type="match status" value="1"/>
</dbReference>
<keyword evidence="8" id="KW-0812">Transmembrane</keyword>
<evidence type="ECO:0000256" key="5">
    <source>
        <dbReference type="ARBA" id="ARBA00022777"/>
    </source>
</evidence>
<name>A0A0S2KK19_9BACT</name>
<dbReference type="SUPFAM" id="SSF55874">
    <property type="entry name" value="ATPase domain of HSP90 chaperone/DNA topoisomerase II/histidine kinase"/>
    <property type="match status" value="1"/>
</dbReference>
<dbReference type="InterPro" id="IPR019734">
    <property type="entry name" value="TPR_rpt"/>
</dbReference>
<evidence type="ECO:0000256" key="8">
    <source>
        <dbReference type="SAM" id="Phobius"/>
    </source>
</evidence>
<organism evidence="10 11">
    <name type="scientific">Hoylesella enoeca</name>
    <dbReference type="NCBI Taxonomy" id="76123"/>
    <lineage>
        <taxon>Bacteria</taxon>
        <taxon>Pseudomonadati</taxon>
        <taxon>Bacteroidota</taxon>
        <taxon>Bacteroidia</taxon>
        <taxon>Bacteroidales</taxon>
        <taxon>Prevotellaceae</taxon>
        <taxon>Hoylesella</taxon>
    </lineage>
</organism>
<evidence type="ECO:0000259" key="9">
    <source>
        <dbReference type="PROSITE" id="PS50109"/>
    </source>
</evidence>
<dbReference type="CDD" id="cd00075">
    <property type="entry name" value="HATPase"/>
    <property type="match status" value="1"/>
</dbReference>
<reference evidence="11" key="1">
    <citation type="submission" date="2015-11" db="EMBL/GenBank/DDBJ databases">
        <authorList>
            <person name="Holder M.E."/>
            <person name="Ajami N.J."/>
            <person name="Petrosino J.F."/>
        </authorList>
    </citation>
    <scope>NUCLEOTIDE SEQUENCE [LARGE SCALE GENOMIC DNA]</scope>
    <source>
        <strain evidence="11">F0113</strain>
    </source>
</reference>
<dbReference type="KEGG" id="peo:AS203_05790"/>
<dbReference type="InterPro" id="IPR033405">
    <property type="entry name" value="DUF5112"/>
</dbReference>
<feature type="transmembrane region" description="Helical" evidence="8">
    <location>
        <begin position="896"/>
        <end position="916"/>
    </location>
</feature>
<keyword evidence="3" id="KW-0808">Transferase</keyword>
<dbReference type="GO" id="GO:0030295">
    <property type="term" value="F:protein kinase activator activity"/>
    <property type="evidence" value="ECO:0007669"/>
    <property type="project" value="TreeGrafter"/>
</dbReference>
<dbReference type="Pfam" id="PF02518">
    <property type="entry name" value="HATPase_c"/>
    <property type="match status" value="1"/>
</dbReference>
<evidence type="ECO:0000313" key="10">
    <source>
        <dbReference type="EMBL" id="ALO48649.1"/>
    </source>
</evidence>
<dbReference type="GO" id="GO:0007234">
    <property type="term" value="P:osmosensory signaling via phosphorelay pathway"/>
    <property type="evidence" value="ECO:0007669"/>
    <property type="project" value="TreeGrafter"/>
</dbReference>
<dbReference type="InterPro" id="IPR036890">
    <property type="entry name" value="HATPase_C_sf"/>
</dbReference>
<evidence type="ECO:0000256" key="3">
    <source>
        <dbReference type="ARBA" id="ARBA00022679"/>
    </source>
</evidence>
<dbReference type="SMART" id="SM00387">
    <property type="entry name" value="HATPase_c"/>
    <property type="match status" value="1"/>
</dbReference>
<evidence type="ECO:0000256" key="6">
    <source>
        <dbReference type="ARBA" id="ARBA00022840"/>
    </source>
</evidence>
<dbReference type="InterPro" id="IPR011990">
    <property type="entry name" value="TPR-like_helical_dom_sf"/>
</dbReference>
<dbReference type="PANTHER" id="PTHR42878">
    <property type="entry name" value="TWO-COMPONENT HISTIDINE KINASE"/>
    <property type="match status" value="1"/>
</dbReference>
<keyword evidence="7" id="KW-0902">Two-component regulatory system</keyword>
<evidence type="ECO:0000256" key="2">
    <source>
        <dbReference type="ARBA" id="ARBA00012438"/>
    </source>
</evidence>
<keyword evidence="8" id="KW-1133">Transmembrane helix</keyword>
<dbReference type="STRING" id="76123.AS203_05790"/>
<keyword evidence="8" id="KW-0472">Membrane</keyword>
<dbReference type="Proteomes" id="UP000056252">
    <property type="component" value="Chromosome"/>
</dbReference>
<keyword evidence="5 10" id="KW-0418">Kinase</keyword>
<accession>A0A0S2KK19</accession>
<dbReference type="InterPro" id="IPR003594">
    <property type="entry name" value="HATPase_dom"/>
</dbReference>
<dbReference type="GO" id="GO:0000156">
    <property type="term" value="F:phosphorelay response regulator activity"/>
    <property type="evidence" value="ECO:0007669"/>
    <property type="project" value="TreeGrafter"/>
</dbReference>
<feature type="domain" description="Histidine kinase" evidence="9">
    <location>
        <begin position="492"/>
        <end position="723"/>
    </location>
</feature>
<gene>
    <name evidence="10" type="ORF">AS203_05790</name>
</gene>
<keyword evidence="4" id="KW-0547">Nucleotide-binding</keyword>
<dbReference type="GO" id="GO:0005524">
    <property type="term" value="F:ATP binding"/>
    <property type="evidence" value="ECO:0007669"/>
    <property type="project" value="UniProtKB-KW"/>
</dbReference>
<evidence type="ECO:0000256" key="1">
    <source>
        <dbReference type="ARBA" id="ARBA00000085"/>
    </source>
</evidence>
<keyword evidence="11" id="KW-1185">Reference proteome</keyword>
<dbReference type="InterPro" id="IPR050351">
    <property type="entry name" value="BphY/WalK/GraS-like"/>
</dbReference>
<dbReference type="PANTHER" id="PTHR42878:SF7">
    <property type="entry name" value="SENSOR HISTIDINE KINASE GLRK"/>
    <property type="match status" value="1"/>
</dbReference>
<dbReference type="Pfam" id="PF17139">
    <property type="entry name" value="DUF5112"/>
    <property type="match status" value="1"/>
</dbReference>
<proteinExistence type="predicted"/>
<dbReference type="SUPFAM" id="SSF48452">
    <property type="entry name" value="TPR-like"/>
    <property type="match status" value="1"/>
</dbReference>
<dbReference type="Pfam" id="PF17140">
    <property type="entry name" value="DUF5113"/>
    <property type="match status" value="2"/>
</dbReference>